<dbReference type="Gene3D" id="2.40.40.10">
    <property type="entry name" value="RlpA-like domain"/>
    <property type="match status" value="1"/>
</dbReference>
<dbReference type="InterPro" id="IPR049818">
    <property type="entry name" value="Expansin_EXLX1-like"/>
</dbReference>
<gene>
    <name evidence="6" type="ORF">N7476_000076</name>
</gene>
<dbReference type="Pfam" id="PF01357">
    <property type="entry name" value="Expansin_C"/>
    <property type="match status" value="1"/>
</dbReference>
<dbReference type="PANTHER" id="PTHR31836:SF21">
    <property type="entry name" value="EXPANSIN-LIKE PROTEIN 7"/>
    <property type="match status" value="1"/>
</dbReference>
<evidence type="ECO:0000256" key="2">
    <source>
        <dbReference type="ARBA" id="ARBA00010421"/>
    </source>
</evidence>
<evidence type="ECO:0000313" key="6">
    <source>
        <dbReference type="EMBL" id="KAJ5330293.1"/>
    </source>
</evidence>
<feature type="chain" id="PRO_5041155250" evidence="5">
    <location>
        <begin position="20"/>
        <end position="246"/>
    </location>
</feature>
<evidence type="ECO:0000256" key="5">
    <source>
        <dbReference type="SAM" id="SignalP"/>
    </source>
</evidence>
<dbReference type="InterPro" id="IPR036749">
    <property type="entry name" value="Expansin_CBD_sf"/>
</dbReference>
<dbReference type="InterPro" id="IPR036908">
    <property type="entry name" value="RlpA-like_sf"/>
</dbReference>
<organism evidence="6 7">
    <name type="scientific">Penicillium atrosanguineum</name>
    <dbReference type="NCBI Taxonomy" id="1132637"/>
    <lineage>
        <taxon>Eukaryota</taxon>
        <taxon>Fungi</taxon>
        <taxon>Dikarya</taxon>
        <taxon>Ascomycota</taxon>
        <taxon>Pezizomycotina</taxon>
        <taxon>Eurotiomycetes</taxon>
        <taxon>Eurotiomycetidae</taxon>
        <taxon>Eurotiales</taxon>
        <taxon>Aspergillaceae</taxon>
        <taxon>Penicillium</taxon>
    </lineage>
</organism>
<evidence type="ECO:0000313" key="7">
    <source>
        <dbReference type="Proteomes" id="UP001147746"/>
    </source>
</evidence>
<comment type="caution">
    <text evidence="6">The sequence shown here is derived from an EMBL/GenBank/DDBJ whole genome shotgun (WGS) entry which is preliminary data.</text>
</comment>
<dbReference type="InterPro" id="IPR007112">
    <property type="entry name" value="Expansin/allergen_DPBB_dom"/>
</dbReference>
<dbReference type="Proteomes" id="UP001147746">
    <property type="component" value="Unassembled WGS sequence"/>
</dbReference>
<dbReference type="InterPro" id="IPR007117">
    <property type="entry name" value="Expansin_CBD"/>
</dbReference>
<evidence type="ECO:0000256" key="3">
    <source>
        <dbReference type="ARBA" id="ARBA00022525"/>
    </source>
</evidence>
<dbReference type="InterPro" id="IPR051477">
    <property type="entry name" value="Expansin_CellWall"/>
</dbReference>
<dbReference type="AlphaFoldDB" id="A0A9W9QDW3"/>
<dbReference type="CDD" id="cd22271">
    <property type="entry name" value="DPBB_EXP_N-like"/>
    <property type="match status" value="1"/>
</dbReference>
<reference evidence="6" key="1">
    <citation type="submission" date="2022-12" db="EMBL/GenBank/DDBJ databases">
        <authorList>
            <person name="Petersen C."/>
        </authorList>
    </citation>
    <scope>NUCLEOTIDE SEQUENCE</scope>
    <source>
        <strain evidence="6">IBT 21472</strain>
    </source>
</reference>
<name>A0A9W9QDW3_9EURO</name>
<evidence type="ECO:0000256" key="4">
    <source>
        <dbReference type="ARBA" id="ARBA00022729"/>
    </source>
</evidence>
<feature type="signal peptide" evidence="5">
    <location>
        <begin position="1"/>
        <end position="19"/>
    </location>
</feature>
<comment type="subcellular location">
    <subcellularLocation>
        <location evidence="1">Secreted</location>
    </subcellularLocation>
</comment>
<dbReference type="GO" id="GO:0005576">
    <property type="term" value="C:extracellular region"/>
    <property type="evidence" value="ECO:0007669"/>
    <property type="project" value="UniProtKB-SubCell"/>
</dbReference>
<proteinExistence type="inferred from homology"/>
<dbReference type="PROSITE" id="PS50842">
    <property type="entry name" value="EXPANSIN_EG45"/>
    <property type="match status" value="1"/>
</dbReference>
<protein>
    <submittedName>
        <fullName evidence="6">Uncharacterized protein</fullName>
    </submittedName>
</protein>
<dbReference type="SUPFAM" id="SSF49590">
    <property type="entry name" value="PHL pollen allergen"/>
    <property type="match status" value="1"/>
</dbReference>
<dbReference type="SUPFAM" id="SSF50685">
    <property type="entry name" value="Barwin-like endoglucanases"/>
    <property type="match status" value="1"/>
</dbReference>
<dbReference type="PANTHER" id="PTHR31836">
    <property type="match status" value="1"/>
</dbReference>
<keyword evidence="7" id="KW-1185">Reference proteome</keyword>
<keyword evidence="3" id="KW-0964">Secreted</keyword>
<comment type="similarity">
    <text evidence="2">Belongs to the cerato-platanin family.</text>
</comment>
<dbReference type="InterPro" id="IPR010829">
    <property type="entry name" value="Cerato-platanin"/>
</dbReference>
<evidence type="ECO:0000256" key="1">
    <source>
        <dbReference type="ARBA" id="ARBA00004613"/>
    </source>
</evidence>
<dbReference type="Gene3D" id="2.60.40.760">
    <property type="entry name" value="Expansin, cellulose-binding-like domain"/>
    <property type="match status" value="1"/>
</dbReference>
<dbReference type="Pfam" id="PF07249">
    <property type="entry name" value="Cerato-platanin"/>
    <property type="match status" value="1"/>
</dbReference>
<keyword evidence="4 5" id="KW-0732">Signal</keyword>
<dbReference type="EMBL" id="JAPZBO010000001">
    <property type="protein sequence ID" value="KAJ5330293.1"/>
    <property type="molecule type" value="Genomic_DNA"/>
</dbReference>
<accession>A0A9W9QDW3</accession>
<dbReference type="NCBIfam" id="NF041144">
    <property type="entry name" value="expansin_EXLX1"/>
    <property type="match status" value="1"/>
</dbReference>
<reference evidence="6" key="2">
    <citation type="journal article" date="2023" name="IMA Fungus">
        <title>Comparative genomic study of the Penicillium genus elucidates a diverse pangenome and 15 lateral gene transfer events.</title>
        <authorList>
            <person name="Petersen C."/>
            <person name="Sorensen T."/>
            <person name="Nielsen M.R."/>
            <person name="Sondergaard T.E."/>
            <person name="Sorensen J.L."/>
            <person name="Fitzpatrick D.A."/>
            <person name="Frisvad J.C."/>
            <person name="Nielsen K.L."/>
        </authorList>
    </citation>
    <scope>NUCLEOTIDE SEQUENCE</scope>
    <source>
        <strain evidence="6">IBT 21472</strain>
    </source>
</reference>
<sequence length="246" mass="26607">MFGNVLQFLMMLSISTVLAVSIPDQEISPSPAFVSKRSLRTGLGTRYGDGCTEEDCWKGGACSFVDYSLPSGVDGSTCVSEKIWNDGAQCGGCISVTYKGKTITVMVTNLTGGGANHLDMTPETWSKLTNGLSTGGVEGIEWDFVTCPISKTTPLWIKMHGGASKYWFSATVENARRRTTKMEVSTDEGHTWKSTSRSKYNFFELDGTLSSDTAWVRVTSHTGTTVIVKNVALQSGKVTKSSQNYA</sequence>